<organism evidence="9 10">
    <name type="scientific">Membranihabitans marinus</name>
    <dbReference type="NCBI Taxonomy" id="1227546"/>
    <lineage>
        <taxon>Bacteria</taxon>
        <taxon>Pseudomonadati</taxon>
        <taxon>Bacteroidota</taxon>
        <taxon>Saprospiria</taxon>
        <taxon>Saprospirales</taxon>
        <taxon>Saprospiraceae</taxon>
        <taxon>Membranihabitans</taxon>
    </lineage>
</organism>
<accession>A0A953HRF2</accession>
<evidence type="ECO:0000256" key="5">
    <source>
        <dbReference type="ARBA" id="ARBA00022989"/>
    </source>
</evidence>
<evidence type="ECO:0000313" key="9">
    <source>
        <dbReference type="EMBL" id="MBY5959884.1"/>
    </source>
</evidence>
<comment type="caution">
    <text evidence="9">The sequence shown here is derived from an EMBL/GenBank/DDBJ whole genome shotgun (WGS) entry which is preliminary data.</text>
</comment>
<dbReference type="NCBIfam" id="NF038066">
    <property type="entry name" value="MptB"/>
    <property type="match status" value="1"/>
</dbReference>
<dbReference type="AlphaFoldDB" id="A0A953HRF2"/>
<comment type="similarity">
    <text evidence="7">Belongs to the MptA/B family.</text>
</comment>
<feature type="transmembrane region" description="Helical" evidence="8">
    <location>
        <begin position="321"/>
        <end position="342"/>
    </location>
</feature>
<gene>
    <name evidence="9" type="primary">mptB</name>
    <name evidence="9" type="ORF">KUV50_17145</name>
</gene>
<protein>
    <submittedName>
        <fullName evidence="9">Polyprenol phosphomannose-dependent alpha 1,6 mannosyltransferase MptB</fullName>
    </submittedName>
</protein>
<dbReference type="InterPro" id="IPR049829">
    <property type="entry name" value="MptA/B-like"/>
</dbReference>
<keyword evidence="5 8" id="KW-1133">Transmembrane helix</keyword>
<dbReference type="Pfam" id="PF26314">
    <property type="entry name" value="MptA_B_family"/>
    <property type="match status" value="1"/>
</dbReference>
<comment type="subcellular location">
    <subcellularLocation>
        <location evidence="1">Membrane</location>
        <topology evidence="1">Multi-pass membrane protein</topology>
    </subcellularLocation>
</comment>
<dbReference type="EMBL" id="JAHVHU010000019">
    <property type="protein sequence ID" value="MBY5959884.1"/>
    <property type="molecule type" value="Genomic_DNA"/>
</dbReference>
<feature type="transmembrane region" description="Helical" evidence="8">
    <location>
        <begin position="227"/>
        <end position="248"/>
    </location>
</feature>
<proteinExistence type="inferred from homology"/>
<feature type="transmembrane region" description="Helical" evidence="8">
    <location>
        <begin position="354"/>
        <end position="371"/>
    </location>
</feature>
<evidence type="ECO:0000313" key="10">
    <source>
        <dbReference type="Proteomes" id="UP000753961"/>
    </source>
</evidence>
<keyword evidence="10" id="KW-1185">Reference proteome</keyword>
<evidence type="ECO:0000256" key="2">
    <source>
        <dbReference type="ARBA" id="ARBA00022676"/>
    </source>
</evidence>
<feature type="transmembrane region" description="Helical" evidence="8">
    <location>
        <begin position="377"/>
        <end position="394"/>
    </location>
</feature>
<dbReference type="RefSeq" id="WP_222581422.1">
    <property type="nucleotide sequence ID" value="NZ_JAHVHU010000019.1"/>
</dbReference>
<sequence length="412" mass="48083">MLYTVTFSLFLLIFKRVNNHHDFIFFIGVGLVSRFGLLLAWPGLSDDLYRFFWDGVIANQGVSPYAYTPSELMEQGAVVPTYLAETIYPYLNSKEYFSVYPPLAQLFYRSATFFTPDDIYQSAILMRIFILAAESGIIYLLLKLLPALKHPQKNALWYVLNPLVILEFTGNLHAEVIMLGFFLYGFWWLMKGRWLLFSALFAAGILTKLTIILLLPLFLKRLGIRRFVASTLIIIGLSALAYGSLGIFEYTGNYIKSVRLFVQTFEFNASFYYFFRWMGFKIFGYNMIYWIGPVLALAAGMGYGFMYILQYLNDKGIMVRALFIFTIMLLSSTTVHPWYLLLPLTFGLFSPYRYMVIWSFLITFSYLSYSSSPYQEWIWIVFIEYLLLGLVMLIEFKIIPWKKYFVFFENGD</sequence>
<feature type="transmembrane region" description="Helical" evidence="8">
    <location>
        <begin position="163"/>
        <end position="188"/>
    </location>
</feature>
<feature type="transmembrane region" description="Helical" evidence="8">
    <location>
        <begin position="23"/>
        <end position="44"/>
    </location>
</feature>
<feature type="transmembrane region" description="Helical" evidence="8">
    <location>
        <begin position="194"/>
        <end position="215"/>
    </location>
</feature>
<feature type="transmembrane region" description="Helical" evidence="8">
    <location>
        <begin position="287"/>
        <end position="309"/>
    </location>
</feature>
<evidence type="ECO:0000256" key="3">
    <source>
        <dbReference type="ARBA" id="ARBA00022679"/>
    </source>
</evidence>
<evidence type="ECO:0000256" key="8">
    <source>
        <dbReference type="SAM" id="Phobius"/>
    </source>
</evidence>
<keyword evidence="6 8" id="KW-0472">Membrane</keyword>
<keyword evidence="2 9" id="KW-0328">Glycosyltransferase</keyword>
<name>A0A953HRF2_9BACT</name>
<keyword evidence="4 8" id="KW-0812">Transmembrane</keyword>
<evidence type="ECO:0000256" key="4">
    <source>
        <dbReference type="ARBA" id="ARBA00022692"/>
    </source>
</evidence>
<evidence type="ECO:0000256" key="1">
    <source>
        <dbReference type="ARBA" id="ARBA00004141"/>
    </source>
</evidence>
<keyword evidence="3" id="KW-0808">Transferase</keyword>
<dbReference type="Proteomes" id="UP000753961">
    <property type="component" value="Unassembled WGS sequence"/>
</dbReference>
<evidence type="ECO:0000256" key="7">
    <source>
        <dbReference type="ARBA" id="ARBA00043987"/>
    </source>
</evidence>
<reference evidence="9" key="1">
    <citation type="submission" date="2021-06" db="EMBL/GenBank/DDBJ databases">
        <title>44 bacteria genomes isolated from Dapeng, Shenzhen.</title>
        <authorList>
            <person name="Zheng W."/>
            <person name="Yu S."/>
            <person name="Huang Y."/>
        </authorList>
    </citation>
    <scope>NUCLEOTIDE SEQUENCE</scope>
    <source>
        <strain evidence="9">DP5N28-2</strain>
    </source>
</reference>
<dbReference type="GO" id="GO:0016757">
    <property type="term" value="F:glycosyltransferase activity"/>
    <property type="evidence" value="ECO:0007669"/>
    <property type="project" value="UniProtKB-KW"/>
</dbReference>
<dbReference type="GO" id="GO:0016020">
    <property type="term" value="C:membrane"/>
    <property type="evidence" value="ECO:0007669"/>
    <property type="project" value="UniProtKB-SubCell"/>
</dbReference>
<evidence type="ECO:0000256" key="6">
    <source>
        <dbReference type="ARBA" id="ARBA00023136"/>
    </source>
</evidence>
<feature type="transmembrane region" description="Helical" evidence="8">
    <location>
        <begin position="119"/>
        <end position="142"/>
    </location>
</feature>